<organism evidence="2 3">
    <name type="scientific">Penstemon davidsonii</name>
    <dbReference type="NCBI Taxonomy" id="160366"/>
    <lineage>
        <taxon>Eukaryota</taxon>
        <taxon>Viridiplantae</taxon>
        <taxon>Streptophyta</taxon>
        <taxon>Embryophyta</taxon>
        <taxon>Tracheophyta</taxon>
        <taxon>Spermatophyta</taxon>
        <taxon>Magnoliopsida</taxon>
        <taxon>eudicotyledons</taxon>
        <taxon>Gunneridae</taxon>
        <taxon>Pentapetalae</taxon>
        <taxon>asterids</taxon>
        <taxon>lamiids</taxon>
        <taxon>Lamiales</taxon>
        <taxon>Plantaginaceae</taxon>
        <taxon>Cheloneae</taxon>
        <taxon>Penstemon</taxon>
    </lineage>
</organism>
<gene>
    <name evidence="2" type="ORF">RD792_011341</name>
</gene>
<dbReference type="PANTHER" id="PTHR14363">
    <property type="entry name" value="HEPARANASE-RELATED"/>
    <property type="match status" value="1"/>
</dbReference>
<dbReference type="Pfam" id="PF03662">
    <property type="entry name" value="Glyco_hydro_79n"/>
    <property type="match status" value="1"/>
</dbReference>
<evidence type="ECO:0000256" key="1">
    <source>
        <dbReference type="ARBA" id="ARBA00009800"/>
    </source>
</evidence>
<dbReference type="PANTHER" id="PTHR14363:SF13">
    <property type="entry name" value="OS07G0598400 PROTEIN"/>
    <property type="match status" value="1"/>
</dbReference>
<protein>
    <recommendedName>
        <fullName evidence="4">Heparanase-like protein 2</fullName>
    </recommendedName>
</protein>
<comment type="caution">
    <text evidence="2">The sequence shown here is derived from an EMBL/GenBank/DDBJ whole genome shotgun (WGS) entry which is preliminary data.</text>
</comment>
<accession>A0ABR0D5Q2</accession>
<sequence length="259" mass="29514">MQLQSVPMGKIRHSQFVFGNKILANALEAFDPLRIRVGGSLQDQVMYKVGISVKKCPHFKRRDDGLFGFSKGCLPMERWDLLNKLFYQTGPKMTFGLNALIGRNKSKDDESLMVCNWSSRNVDDFINYTVSEGYKIDSYELVQKVYPDPTTQPKVLGPAGFYDERWFNTFLQTSGPDVVDGLTHHIYNLGPGDDPSLMNKIQDPSYLDQIAQTYKDVSTSIKLHGPEHGSRNLVVHIIVVAKKYHILFLTDFGTWVNWE</sequence>
<comment type="similarity">
    <text evidence="1">Belongs to the glycosyl hydrolase 79 family.</text>
</comment>
<evidence type="ECO:0000313" key="2">
    <source>
        <dbReference type="EMBL" id="KAK4484121.1"/>
    </source>
</evidence>
<keyword evidence="3" id="KW-1185">Reference proteome</keyword>
<dbReference type="InterPro" id="IPR017853">
    <property type="entry name" value="GH"/>
</dbReference>
<proteinExistence type="inferred from homology"/>
<dbReference type="EMBL" id="JAYDYQ010002534">
    <property type="protein sequence ID" value="KAK4484121.1"/>
    <property type="molecule type" value="Genomic_DNA"/>
</dbReference>
<evidence type="ECO:0000313" key="3">
    <source>
        <dbReference type="Proteomes" id="UP001291926"/>
    </source>
</evidence>
<reference evidence="2 3" key="1">
    <citation type="journal article" date="2023" name="bioRxiv">
        <title>Genome report: Whole genome sequence and annotation of Penstemon davidsonii.</title>
        <authorList>
            <person name="Ostevik K.L."/>
            <person name="Alabady M."/>
            <person name="Zhang M."/>
            <person name="Rausher M.D."/>
        </authorList>
    </citation>
    <scope>NUCLEOTIDE SEQUENCE [LARGE SCALE GENOMIC DNA]</scope>
    <source>
        <strain evidence="2">DNT005</strain>
        <tissue evidence="2">Whole leaf</tissue>
    </source>
</reference>
<evidence type="ECO:0008006" key="4">
    <source>
        <dbReference type="Google" id="ProtNLM"/>
    </source>
</evidence>
<dbReference type="Proteomes" id="UP001291926">
    <property type="component" value="Unassembled WGS sequence"/>
</dbReference>
<dbReference type="Gene3D" id="3.20.20.80">
    <property type="entry name" value="Glycosidases"/>
    <property type="match status" value="2"/>
</dbReference>
<name>A0ABR0D5Q2_9LAMI</name>
<dbReference type="SUPFAM" id="SSF51445">
    <property type="entry name" value="(Trans)glycosidases"/>
    <property type="match status" value="1"/>
</dbReference>
<dbReference type="InterPro" id="IPR005199">
    <property type="entry name" value="Glyco_hydro_79"/>
</dbReference>